<dbReference type="GO" id="GO:0042157">
    <property type="term" value="P:lipoprotein metabolic process"/>
    <property type="evidence" value="ECO:0007669"/>
    <property type="project" value="InterPro"/>
</dbReference>
<evidence type="ECO:0000256" key="1">
    <source>
        <dbReference type="ARBA" id="ARBA00010090"/>
    </source>
</evidence>
<dbReference type="Proteomes" id="UP000694394">
    <property type="component" value="Chromosome 7"/>
</dbReference>
<organism evidence="4 5">
    <name type="scientific">Microcebus murinus</name>
    <name type="common">Gray mouse lemur</name>
    <name type="synonym">Lemur murinus</name>
    <dbReference type="NCBI Taxonomy" id="30608"/>
    <lineage>
        <taxon>Eukaryota</taxon>
        <taxon>Metazoa</taxon>
        <taxon>Chordata</taxon>
        <taxon>Craniata</taxon>
        <taxon>Vertebrata</taxon>
        <taxon>Euteleostomi</taxon>
        <taxon>Mammalia</taxon>
        <taxon>Eutheria</taxon>
        <taxon>Euarchontoglires</taxon>
        <taxon>Primates</taxon>
        <taxon>Strepsirrhini</taxon>
        <taxon>Lemuriformes</taxon>
        <taxon>Cheirogaleidae</taxon>
        <taxon>Microcebus</taxon>
    </lineage>
</organism>
<dbReference type="EMBL" id="ABDC03008855">
    <property type="status" value="NOT_ANNOTATED_CDS"/>
    <property type="molecule type" value="Genomic_DNA"/>
</dbReference>
<keyword evidence="5" id="KW-1185">Reference proteome</keyword>
<dbReference type="GO" id="GO:0005576">
    <property type="term" value="C:extracellular region"/>
    <property type="evidence" value="ECO:0007669"/>
    <property type="project" value="InterPro"/>
</dbReference>
<dbReference type="Ensembl" id="ENSMICT00000062710.1">
    <property type="protein sequence ID" value="ENSMICP00000044445.1"/>
    <property type="gene ID" value="ENSMICG00000047688.1"/>
</dbReference>
<name>A0A8C5Y297_MICMU</name>
<reference evidence="4" key="2">
    <citation type="submission" date="2025-08" db="UniProtKB">
        <authorList>
            <consortium name="Ensembl"/>
        </authorList>
    </citation>
    <scope>IDENTIFICATION</scope>
</reference>
<evidence type="ECO:0000313" key="4">
    <source>
        <dbReference type="Ensembl" id="ENSMICP00000044445.1"/>
    </source>
</evidence>
<protein>
    <recommendedName>
        <fullName evidence="6">Apolipoprotein L5</fullName>
    </recommendedName>
</protein>
<keyword evidence="3" id="KW-0472">Membrane</keyword>
<reference evidence="4" key="3">
    <citation type="submission" date="2025-09" db="UniProtKB">
        <authorList>
            <consortium name="Ensembl"/>
        </authorList>
    </citation>
    <scope>IDENTIFICATION</scope>
</reference>
<dbReference type="GO" id="GO:0006869">
    <property type="term" value="P:lipid transport"/>
    <property type="evidence" value="ECO:0007669"/>
    <property type="project" value="InterPro"/>
</dbReference>
<dbReference type="AlphaFoldDB" id="A0A8C5Y297"/>
<feature type="coiled-coil region" evidence="2">
    <location>
        <begin position="287"/>
        <end position="314"/>
    </location>
</feature>
<evidence type="ECO:0000256" key="2">
    <source>
        <dbReference type="SAM" id="Coils"/>
    </source>
</evidence>
<accession>A0A8C5Y297</accession>
<dbReference type="GeneTree" id="ENSGT01030000234599"/>
<dbReference type="PANTHER" id="PTHR14096">
    <property type="entry name" value="APOLIPOPROTEIN L"/>
    <property type="match status" value="1"/>
</dbReference>
<proteinExistence type="inferred from homology"/>
<evidence type="ECO:0000256" key="3">
    <source>
        <dbReference type="SAM" id="Phobius"/>
    </source>
</evidence>
<comment type="similarity">
    <text evidence="1">Belongs to the apolipoprotein L family.</text>
</comment>
<dbReference type="GO" id="GO:0008289">
    <property type="term" value="F:lipid binding"/>
    <property type="evidence" value="ECO:0007669"/>
    <property type="project" value="InterPro"/>
</dbReference>
<feature type="transmembrane region" description="Helical" evidence="3">
    <location>
        <begin position="101"/>
        <end position="123"/>
    </location>
</feature>
<dbReference type="InterPro" id="IPR008405">
    <property type="entry name" value="ApoL"/>
</dbReference>
<keyword evidence="3" id="KW-0812">Transmembrane</keyword>
<dbReference type="GO" id="GO:0016020">
    <property type="term" value="C:membrane"/>
    <property type="evidence" value="ECO:0007669"/>
    <property type="project" value="TreeGrafter"/>
</dbReference>
<dbReference type="PANTHER" id="PTHR14096:SF6">
    <property type="entry name" value="APOLIPOPROTEIN L5"/>
    <property type="match status" value="1"/>
</dbReference>
<reference evidence="4" key="1">
    <citation type="submission" date="2016-12" db="EMBL/GenBank/DDBJ databases">
        <title>Mouse lemur reference genome and diversity panel.</title>
        <authorList>
            <person name="Harris R."/>
            <person name="Larsen P."/>
            <person name="Liu Y."/>
            <person name="Hughes D.S."/>
            <person name="Murali S."/>
            <person name="Raveendran M."/>
            <person name="Korchina V."/>
            <person name="Wang M."/>
            <person name="Jhangiani S."/>
            <person name="Bandaranaike D."/>
            <person name="Bellair M."/>
            <person name="Blankenburg K."/>
            <person name="Chao H."/>
            <person name="Dahdouli M."/>
            <person name="Dinh H."/>
            <person name="Doddapaneni H."/>
            <person name="English A."/>
            <person name="Firestine M."/>
            <person name="Gnanaolivu R."/>
            <person name="Gross S."/>
            <person name="Hernandez B."/>
            <person name="Javaid M."/>
            <person name="Jayaseelan J."/>
            <person name="Jones J."/>
            <person name="Khan Z."/>
            <person name="Kovar C."/>
            <person name="Kurapati P."/>
            <person name="Le B."/>
            <person name="Lee S."/>
            <person name="Li M."/>
            <person name="Mathew T."/>
            <person name="Narasimhan A."/>
            <person name="Ngo D."/>
            <person name="Nguyen L."/>
            <person name="Okwuonu G."/>
            <person name="Ongeri F."/>
            <person name="Osuji N."/>
            <person name="Pu L.-L."/>
            <person name="Puazo M."/>
            <person name="Quiroz J."/>
            <person name="Raj R."/>
            <person name="Rajbhandari K."/>
            <person name="Reid J.G."/>
            <person name="Santibanez J."/>
            <person name="Sexton D."/>
            <person name="Skinner E."/>
            <person name="Vee V."/>
            <person name="Weissenberger G."/>
            <person name="Wu Y."/>
            <person name="Xin Y."/>
            <person name="Han Y."/>
            <person name="Campbell C."/>
            <person name="Brown A."/>
            <person name="Sullivan B."/>
            <person name="Shelton J."/>
            <person name="Brown S."/>
            <person name="Dudchenko O."/>
            <person name="Machol I."/>
            <person name="Durand N."/>
            <person name="Shamim M."/>
            <person name="Lieberman A."/>
            <person name="Muzny D.M."/>
            <person name="Richards S."/>
            <person name="Yoder A."/>
            <person name="Worley K.C."/>
            <person name="Rogers J."/>
            <person name="Gibbs R.A."/>
        </authorList>
    </citation>
    <scope>NUCLEOTIDE SEQUENCE [LARGE SCALE GENOMIC DNA]</scope>
</reference>
<keyword evidence="2" id="KW-0175">Coiled coil</keyword>
<dbReference type="Pfam" id="PF05461">
    <property type="entry name" value="ApoL"/>
    <property type="match status" value="1"/>
</dbReference>
<evidence type="ECO:0008006" key="6">
    <source>
        <dbReference type="Google" id="ProtNLM"/>
    </source>
</evidence>
<keyword evidence="3" id="KW-1133">Transmembrane helix</keyword>
<sequence>GNLQVSRSRMLSSSRANLCQTNHLVWIVYSDEASMLYHILLEELMQRESESMPFENLSEEEKRFLSYFPLKKYQLEKNIRELNAIADQVDRTHKKLTKANLVASSSGAVSGVMSILGFALAPVTVGGSLILSAAGVGLGAAAAVTKALTNTLENRSNSAARDKASRLVTARMTLEHEAFGGIKLPEVEAAGRCVAKCTRVIESLRAHQMAKANSGFMATVKNFAASRNISFWKPRDVQTIFVGTTLAVTEGAQVTGAAGAGLFLMQDVSKLLQNWKHLEQGARAETAKELRTLAKEQERELRQLTERYQDLQQKASETPSQDCEQGC</sequence>
<evidence type="ECO:0000313" key="5">
    <source>
        <dbReference type="Proteomes" id="UP000694394"/>
    </source>
</evidence>